<organism evidence="5 6">
    <name type="scientific">Rhizobium tumorigenes</name>
    <dbReference type="NCBI Taxonomy" id="2041385"/>
    <lineage>
        <taxon>Bacteria</taxon>
        <taxon>Pseudomonadati</taxon>
        <taxon>Pseudomonadota</taxon>
        <taxon>Alphaproteobacteria</taxon>
        <taxon>Hyphomicrobiales</taxon>
        <taxon>Rhizobiaceae</taxon>
        <taxon>Rhizobium/Agrobacterium group</taxon>
        <taxon>Rhizobium</taxon>
    </lineage>
</organism>
<dbReference type="GO" id="GO:1904680">
    <property type="term" value="F:peptide transmembrane transporter activity"/>
    <property type="evidence" value="ECO:0007669"/>
    <property type="project" value="TreeGrafter"/>
</dbReference>
<proteinExistence type="inferred from homology"/>
<reference evidence="6" key="2">
    <citation type="journal article" date="2023" name="MicrobiologyOpen">
        <title>Genomics of the tumorigenes clade of the family Rhizobiaceae and description of Rhizobium rhododendri sp. nov.</title>
        <authorList>
            <person name="Kuzmanovic N."/>
            <person name="diCenzo G.C."/>
            <person name="Bunk B."/>
            <person name="Sproeer C."/>
            <person name="Fruehling A."/>
            <person name="Neumann-Schaal M."/>
            <person name="Overmann J."/>
            <person name="Smalla K."/>
        </authorList>
    </citation>
    <scope>NUCLEOTIDE SEQUENCE [LARGE SCALE GENOMIC DNA]</scope>
    <source>
        <strain evidence="6">1078</strain>
        <plasmid evidence="6">unnamed3</plasmid>
    </source>
</reference>
<evidence type="ECO:0000313" key="5">
    <source>
        <dbReference type="EMBL" id="WFR99347.1"/>
    </source>
</evidence>
<dbReference type="PROSITE" id="PS51318">
    <property type="entry name" value="TAT"/>
    <property type="match status" value="1"/>
</dbReference>
<gene>
    <name evidence="5" type="ORF">PR017_27310</name>
</gene>
<protein>
    <submittedName>
        <fullName evidence="5">ABC transporter substrate-binding protein</fullName>
    </submittedName>
</protein>
<dbReference type="GO" id="GO:0030288">
    <property type="term" value="C:outer membrane-bounded periplasmic space"/>
    <property type="evidence" value="ECO:0007669"/>
    <property type="project" value="UniProtKB-ARBA"/>
</dbReference>
<sequence length="530" mass="57549">MTSKFGNENRDPLSTVQSAEGVTRRTVLQGSLAGAALMFAGSGAFAQAATPKTGGHLKIAMNGGASTDALDPASYISALQFVLARSWGDTLVETDPATGKAIPALAESWETTDGGTTWSFKIRKNVRFHNGDALKVEDVVETLRRHSDKASKSGALGYVSSIKSVEASGENVVVTLTEQNRDLPLIFSVYNLVIQPNGGRDDPNAGIGTGPFKIVRNNPGVQILLEKNKDDWHPNRGWVDSVEILAIADVSARTAALASGQVHFINAINPNTIQLLGRMKNITIHNTPGRSHYTLPMLVDQKPFDNVDLRLALKYAIDRQFLLKQVLGGYGTLGNDFPVNAAFDMFPSDIPQREFDPEKAAFHYKKSGFDGAVPIYAADVMQGGVDMAVILRDGAAKAGIKVAVNRVPTDGYWSGVWRNKPFCVSFFGTRLTQDLIYSLEFYSKSASNESKFDNAKFDTLLLAARAEADEAKRKEMYRDMALLVRDESGSIIPVFNNYLNASSPALKGFVPDVGNDLSNGYIASRVWLES</sequence>
<evidence type="ECO:0000256" key="1">
    <source>
        <dbReference type="ARBA" id="ARBA00004418"/>
    </source>
</evidence>
<keyword evidence="5" id="KW-0614">Plasmid</keyword>
<feature type="domain" description="Solute-binding protein family 5" evidence="4">
    <location>
        <begin position="101"/>
        <end position="430"/>
    </location>
</feature>
<dbReference type="InterPro" id="IPR030678">
    <property type="entry name" value="Peptide/Ni-bd"/>
</dbReference>
<evidence type="ECO:0000256" key="3">
    <source>
        <dbReference type="SAM" id="MobiDB-lite"/>
    </source>
</evidence>
<feature type="region of interest" description="Disordered" evidence="3">
    <location>
        <begin position="1"/>
        <end position="20"/>
    </location>
</feature>
<dbReference type="EMBL" id="CP117260">
    <property type="protein sequence ID" value="WFR99347.1"/>
    <property type="molecule type" value="Genomic_DNA"/>
</dbReference>
<dbReference type="CDD" id="cd08503">
    <property type="entry name" value="PBP2_NikA_DppA_OppA_like_17"/>
    <property type="match status" value="1"/>
</dbReference>
<dbReference type="Pfam" id="PF00496">
    <property type="entry name" value="SBP_bac_5"/>
    <property type="match status" value="1"/>
</dbReference>
<comment type="similarity">
    <text evidence="2">Belongs to the bacterial solute-binding protein 5 family.</text>
</comment>
<dbReference type="GO" id="GO:0043190">
    <property type="term" value="C:ATP-binding cassette (ABC) transporter complex"/>
    <property type="evidence" value="ECO:0007669"/>
    <property type="project" value="InterPro"/>
</dbReference>
<dbReference type="SUPFAM" id="SSF53850">
    <property type="entry name" value="Periplasmic binding protein-like II"/>
    <property type="match status" value="1"/>
</dbReference>
<keyword evidence="6" id="KW-1185">Reference proteome</keyword>
<dbReference type="Proteomes" id="UP000249499">
    <property type="component" value="Plasmid unnamed3"/>
</dbReference>
<name>A0AAF1KKW7_9HYPH</name>
<dbReference type="Gene3D" id="3.90.76.10">
    <property type="entry name" value="Dipeptide-binding Protein, Domain 1"/>
    <property type="match status" value="1"/>
</dbReference>
<dbReference type="AlphaFoldDB" id="A0AAF1KKW7"/>
<dbReference type="Gene3D" id="3.10.105.10">
    <property type="entry name" value="Dipeptide-binding Protein, Domain 3"/>
    <property type="match status" value="1"/>
</dbReference>
<comment type="subcellular location">
    <subcellularLocation>
        <location evidence="1">Periplasm</location>
    </subcellularLocation>
</comment>
<evidence type="ECO:0000259" key="4">
    <source>
        <dbReference type="Pfam" id="PF00496"/>
    </source>
</evidence>
<dbReference type="PANTHER" id="PTHR30290">
    <property type="entry name" value="PERIPLASMIC BINDING COMPONENT OF ABC TRANSPORTER"/>
    <property type="match status" value="1"/>
</dbReference>
<dbReference type="InterPro" id="IPR039424">
    <property type="entry name" value="SBP_5"/>
</dbReference>
<reference evidence="5 6" key="1">
    <citation type="journal article" date="2018" name="Sci. Rep.">
        <title>Rhizobium tumorigenes sp. nov., a novel plant tumorigenic bacterium isolated from cane gall tumors on thornless blackberry.</title>
        <authorList>
            <person name="Kuzmanovi N."/>
            <person name="Smalla K."/>
            <person name="Gronow S."/>
            <person name="PuBawska J."/>
        </authorList>
    </citation>
    <scope>NUCLEOTIDE SEQUENCE [LARGE SCALE GENOMIC DNA]</scope>
    <source>
        <strain evidence="5 6">1078</strain>
    </source>
</reference>
<dbReference type="RefSeq" id="WP_111218532.1">
    <property type="nucleotide sequence ID" value="NZ_CP117260.1"/>
</dbReference>
<dbReference type="GO" id="GO:0015833">
    <property type="term" value="P:peptide transport"/>
    <property type="evidence" value="ECO:0007669"/>
    <property type="project" value="TreeGrafter"/>
</dbReference>
<dbReference type="InterPro" id="IPR006311">
    <property type="entry name" value="TAT_signal"/>
</dbReference>
<accession>A0AAF1KKW7</accession>
<evidence type="ECO:0000256" key="2">
    <source>
        <dbReference type="ARBA" id="ARBA00005695"/>
    </source>
</evidence>
<dbReference type="InterPro" id="IPR000914">
    <property type="entry name" value="SBP_5_dom"/>
</dbReference>
<dbReference type="PIRSF" id="PIRSF002741">
    <property type="entry name" value="MppA"/>
    <property type="match status" value="1"/>
</dbReference>
<dbReference type="KEGG" id="rtu:PR017_27310"/>
<dbReference type="Gene3D" id="3.40.190.10">
    <property type="entry name" value="Periplasmic binding protein-like II"/>
    <property type="match status" value="1"/>
</dbReference>
<evidence type="ECO:0000313" key="6">
    <source>
        <dbReference type="Proteomes" id="UP000249499"/>
    </source>
</evidence>
<geneLocation type="plasmid" evidence="5 6">
    <name>unnamed3</name>
</geneLocation>